<accession>A0A1G1VMW5</accession>
<dbReference type="AlphaFoldDB" id="A0A1G1VMW5"/>
<evidence type="ECO:0000256" key="5">
    <source>
        <dbReference type="ARBA" id="ARBA00048204"/>
    </source>
</evidence>
<dbReference type="EMBL" id="MHCI01000014">
    <property type="protein sequence ID" value="OGY16567.1"/>
    <property type="molecule type" value="Genomic_DNA"/>
</dbReference>
<dbReference type="GO" id="GO:0006400">
    <property type="term" value="P:tRNA modification"/>
    <property type="evidence" value="ECO:0007669"/>
    <property type="project" value="TreeGrafter"/>
</dbReference>
<comment type="catalytic activity">
    <reaction evidence="5">
        <text>queuosine 5'-phosphate + H2O = queuine + D-ribose 5-phosphate</text>
        <dbReference type="Rhea" id="RHEA:75387"/>
        <dbReference type="ChEBI" id="CHEBI:15377"/>
        <dbReference type="ChEBI" id="CHEBI:17433"/>
        <dbReference type="ChEBI" id="CHEBI:78346"/>
        <dbReference type="ChEBI" id="CHEBI:194371"/>
    </reaction>
    <physiologicalReaction direction="left-to-right" evidence="5">
        <dbReference type="Rhea" id="RHEA:75388"/>
    </physiologicalReaction>
</comment>
<proteinExistence type="inferred from homology"/>
<sequence>MSQKYRPRINKTLDPLEVRRTTSEVVGNLQFVKIDHNRIGKVVHTLKARLKSRRLLTETQFGKVRIEPQRVFIQDAINFCFWSRKGESKWAIEFPSGETKDGWNALVASFDRALKEGVPLLQADYIAKITQTDTSAIFRSCNETEIPLLKQRTAILRESGRILQKDFNGNIKNLIKQADYDAASIALTTIKHFPSFRDSSRINGKKVNFFKRAQIFAYDLSLLKYLNITNIVSLTAFADYKLPQLLRSLGILRYKNSLAQKVDAMQLIQKDSREEVEIRAATIWVCDRFAEILRMPAATIDNALWTFSQERTKTMKPYHRIRTTCY</sequence>
<dbReference type="Pfam" id="PF10343">
    <property type="entry name" value="Q_salvage"/>
    <property type="match status" value="1"/>
</dbReference>
<dbReference type="GO" id="GO:0016787">
    <property type="term" value="F:hydrolase activity"/>
    <property type="evidence" value="ECO:0007669"/>
    <property type="project" value="UniProtKB-KW"/>
</dbReference>
<reference evidence="6 7" key="1">
    <citation type="journal article" date="2016" name="Nat. Commun.">
        <title>Thousands of microbial genomes shed light on interconnected biogeochemical processes in an aquifer system.</title>
        <authorList>
            <person name="Anantharaman K."/>
            <person name="Brown C.T."/>
            <person name="Hug L.A."/>
            <person name="Sharon I."/>
            <person name="Castelle C.J."/>
            <person name="Probst A.J."/>
            <person name="Thomas B.C."/>
            <person name="Singh A."/>
            <person name="Wilkins M.J."/>
            <person name="Karaoz U."/>
            <person name="Brodie E.L."/>
            <person name="Williams K.H."/>
            <person name="Hubbard S.S."/>
            <person name="Banfield J.F."/>
        </authorList>
    </citation>
    <scope>NUCLEOTIDE SEQUENCE [LARGE SCALE GENOMIC DNA]</scope>
</reference>
<dbReference type="PANTHER" id="PTHR21314:SF0">
    <property type="entry name" value="QUEUOSINE 5'-PHOSPHATE N-GLYCOSYLASE_HYDROLASE"/>
    <property type="match status" value="1"/>
</dbReference>
<comment type="similarity">
    <text evidence="2">Belongs to the QNG1 protein family.</text>
</comment>
<comment type="caution">
    <text evidence="6">The sequence shown here is derived from an EMBL/GenBank/DDBJ whole genome shotgun (WGS) entry which is preliminary data.</text>
</comment>
<dbReference type="PANTHER" id="PTHR21314">
    <property type="entry name" value="QUEUOSINE 5'-PHOSPHATE N-GLYCOSYLASE_HYDROLASE-RELATED"/>
    <property type="match status" value="1"/>
</dbReference>
<dbReference type="InterPro" id="IPR019438">
    <property type="entry name" value="Q_salvage"/>
</dbReference>
<organism evidence="6 7">
    <name type="scientific">Candidatus Chisholmbacteria bacterium RIFCSPHIGHO2_01_FULL_49_18</name>
    <dbReference type="NCBI Taxonomy" id="1797590"/>
    <lineage>
        <taxon>Bacteria</taxon>
        <taxon>Candidatus Chisholmiibacteriota</taxon>
    </lineage>
</organism>
<dbReference type="Proteomes" id="UP000179069">
    <property type="component" value="Unassembled WGS sequence"/>
</dbReference>
<evidence type="ECO:0000313" key="7">
    <source>
        <dbReference type="Proteomes" id="UP000179069"/>
    </source>
</evidence>
<evidence type="ECO:0000256" key="2">
    <source>
        <dbReference type="ARBA" id="ARBA00035119"/>
    </source>
</evidence>
<name>A0A1G1VMW5_9BACT</name>
<evidence type="ECO:0000313" key="6">
    <source>
        <dbReference type="EMBL" id="OGY16567.1"/>
    </source>
</evidence>
<gene>
    <name evidence="6" type="ORF">A2785_03170</name>
</gene>
<evidence type="ECO:0000256" key="1">
    <source>
        <dbReference type="ARBA" id="ARBA00022801"/>
    </source>
</evidence>
<evidence type="ECO:0000256" key="3">
    <source>
        <dbReference type="ARBA" id="ARBA00035306"/>
    </source>
</evidence>
<protein>
    <recommendedName>
        <fullName evidence="3">Queuosine 5'-phosphate N-glycosylase/hydrolase</fullName>
    </recommendedName>
    <alternativeName>
        <fullName evidence="4">Queuosine-nucleotide N-glycosylase/hydrolase</fullName>
    </alternativeName>
</protein>
<evidence type="ECO:0000256" key="4">
    <source>
        <dbReference type="ARBA" id="ARBA00035393"/>
    </source>
</evidence>
<keyword evidence="1" id="KW-0378">Hydrolase</keyword>